<feature type="region of interest" description="Disordered" evidence="1">
    <location>
        <begin position="132"/>
        <end position="233"/>
    </location>
</feature>
<dbReference type="Proteomes" id="UP000714275">
    <property type="component" value="Unassembled WGS sequence"/>
</dbReference>
<evidence type="ECO:0000313" key="3">
    <source>
        <dbReference type="Proteomes" id="UP000714275"/>
    </source>
</evidence>
<dbReference type="EMBL" id="JABBWD010000008">
    <property type="protein sequence ID" value="KAG1780741.1"/>
    <property type="molecule type" value="Genomic_DNA"/>
</dbReference>
<proteinExistence type="predicted"/>
<protein>
    <submittedName>
        <fullName evidence="2">Uncharacterized protein</fullName>
    </submittedName>
</protein>
<evidence type="ECO:0000313" key="2">
    <source>
        <dbReference type="EMBL" id="KAG1780741.1"/>
    </source>
</evidence>
<gene>
    <name evidence="2" type="ORF">EV702DRAFT_1194220</name>
</gene>
<evidence type="ECO:0000256" key="1">
    <source>
        <dbReference type="SAM" id="MobiDB-lite"/>
    </source>
</evidence>
<reference evidence="2" key="1">
    <citation type="journal article" date="2020" name="New Phytol.">
        <title>Comparative genomics reveals dynamic genome evolution in host specialist ectomycorrhizal fungi.</title>
        <authorList>
            <person name="Lofgren L.A."/>
            <person name="Nguyen N.H."/>
            <person name="Vilgalys R."/>
            <person name="Ruytinx J."/>
            <person name="Liao H.L."/>
            <person name="Branco S."/>
            <person name="Kuo A."/>
            <person name="LaButti K."/>
            <person name="Lipzen A."/>
            <person name="Andreopoulos W."/>
            <person name="Pangilinan J."/>
            <person name="Riley R."/>
            <person name="Hundley H."/>
            <person name="Na H."/>
            <person name="Barry K."/>
            <person name="Grigoriev I.V."/>
            <person name="Stajich J.E."/>
            <person name="Kennedy P.G."/>
        </authorList>
    </citation>
    <scope>NUCLEOTIDE SEQUENCE</scope>
    <source>
        <strain evidence="2">DOB743</strain>
    </source>
</reference>
<feature type="compositionally biased region" description="Low complexity" evidence="1">
    <location>
        <begin position="172"/>
        <end position="185"/>
    </location>
</feature>
<feature type="compositionally biased region" description="Basic and acidic residues" evidence="1">
    <location>
        <begin position="212"/>
        <end position="233"/>
    </location>
</feature>
<organism evidence="2 3">
    <name type="scientific">Suillus placidus</name>
    <dbReference type="NCBI Taxonomy" id="48579"/>
    <lineage>
        <taxon>Eukaryota</taxon>
        <taxon>Fungi</taxon>
        <taxon>Dikarya</taxon>
        <taxon>Basidiomycota</taxon>
        <taxon>Agaricomycotina</taxon>
        <taxon>Agaricomycetes</taxon>
        <taxon>Agaricomycetidae</taxon>
        <taxon>Boletales</taxon>
        <taxon>Suillineae</taxon>
        <taxon>Suillaceae</taxon>
        <taxon>Suillus</taxon>
    </lineage>
</organism>
<sequence>MPDKYWPGVTLLLTLDQIRLYLQHDADLRGGVDPTIIPSPVGYDEFSLALNSNADNGIQVALVLEDDAGVRVKEHPPMLAELVALEATRRIVTPPRDPREEAGGRWLDSCHSELMDEVLWDNLDRLRKQQQWHEKGVAERHAKRQRREDNEAFTPFTPSRPAPPSTNAVAGPSTTKSTRASTKTKTPPPPPTSMAPVQPAPPSEEDAEMMEGEAKDTVDEAAREEDKGGTTKN</sequence>
<dbReference type="OrthoDB" id="3211671at2759"/>
<name>A0A9P7A1V7_9AGAM</name>
<comment type="caution">
    <text evidence="2">The sequence shown here is derived from an EMBL/GenBank/DDBJ whole genome shotgun (WGS) entry which is preliminary data.</text>
</comment>
<dbReference type="AlphaFoldDB" id="A0A9P7A1V7"/>
<accession>A0A9P7A1V7</accession>
<keyword evidence="3" id="KW-1185">Reference proteome</keyword>
<feature type="compositionally biased region" description="Basic and acidic residues" evidence="1">
    <location>
        <begin position="132"/>
        <end position="150"/>
    </location>
</feature>
<feature type="compositionally biased region" description="Pro residues" evidence="1">
    <location>
        <begin position="186"/>
        <end position="202"/>
    </location>
</feature>